<feature type="domain" description="VTT" evidence="3">
    <location>
        <begin position="30"/>
        <end position="154"/>
    </location>
</feature>
<keyword evidence="2" id="KW-0472">Membrane</keyword>
<dbReference type="GO" id="GO:0005886">
    <property type="term" value="C:plasma membrane"/>
    <property type="evidence" value="ECO:0007669"/>
    <property type="project" value="TreeGrafter"/>
</dbReference>
<evidence type="ECO:0000313" key="5">
    <source>
        <dbReference type="Proteomes" id="UP000429595"/>
    </source>
</evidence>
<gene>
    <name evidence="4" type="ORF">F9802_16615</name>
</gene>
<feature type="transmembrane region" description="Helical" evidence="2">
    <location>
        <begin position="12"/>
        <end position="30"/>
    </location>
</feature>
<dbReference type="Pfam" id="PF09335">
    <property type="entry name" value="VTT_dom"/>
    <property type="match status" value="1"/>
</dbReference>
<dbReference type="AlphaFoldDB" id="A0A6I1FGF3"/>
<comment type="caution">
    <text evidence="4">The sequence shown here is derived from an EMBL/GenBank/DDBJ whole genome shotgun (WGS) entry which is preliminary data.</text>
</comment>
<proteinExistence type="inferred from homology"/>
<sequence>MESQILHYLSEYGYIILFIVGFFGIVGIPVPEESLFVYIGILAKNNRISFISAWLCISTGALAGMLTSYILGRKIGKPLLERYGKYLGMNKGRWQKLALHWDMKKSLFAGFFIPGIRQFNPYFSGLSKFSLTWFIVLSVSGSLLWVLFYMLIGYVASSYVKIEPVYLTIAGAVLFAGFLIQLFYKWRKSKKTASHIQH</sequence>
<keyword evidence="5" id="KW-1185">Reference proteome</keyword>
<evidence type="ECO:0000313" key="4">
    <source>
        <dbReference type="EMBL" id="KAB7704791.1"/>
    </source>
</evidence>
<accession>A0A6I1FGF3</accession>
<protein>
    <submittedName>
        <fullName evidence="4">DedA family protein</fullName>
    </submittedName>
</protein>
<dbReference type="EMBL" id="WEIO01000011">
    <property type="protein sequence ID" value="KAB7704791.1"/>
    <property type="molecule type" value="Genomic_DNA"/>
</dbReference>
<keyword evidence="2" id="KW-1133">Transmembrane helix</keyword>
<name>A0A6I1FGF3_9BACI</name>
<evidence type="ECO:0000259" key="3">
    <source>
        <dbReference type="Pfam" id="PF09335"/>
    </source>
</evidence>
<dbReference type="RefSeq" id="WP_152153960.1">
    <property type="nucleotide sequence ID" value="NZ_WEIO01000011.1"/>
</dbReference>
<keyword evidence="2" id="KW-0812">Transmembrane</keyword>
<dbReference type="InterPro" id="IPR032816">
    <property type="entry name" value="VTT_dom"/>
</dbReference>
<dbReference type="PANTHER" id="PTHR42709:SF9">
    <property type="entry name" value="ALKALINE PHOSPHATASE LIKE PROTEIN"/>
    <property type="match status" value="1"/>
</dbReference>
<dbReference type="PANTHER" id="PTHR42709">
    <property type="entry name" value="ALKALINE PHOSPHATASE LIKE PROTEIN"/>
    <property type="match status" value="1"/>
</dbReference>
<evidence type="ECO:0000256" key="2">
    <source>
        <dbReference type="SAM" id="Phobius"/>
    </source>
</evidence>
<organism evidence="4 5">
    <name type="scientific">Bacillus aerolatus</name>
    <dbReference type="NCBI Taxonomy" id="2653354"/>
    <lineage>
        <taxon>Bacteria</taxon>
        <taxon>Bacillati</taxon>
        <taxon>Bacillota</taxon>
        <taxon>Bacilli</taxon>
        <taxon>Bacillales</taxon>
        <taxon>Bacillaceae</taxon>
        <taxon>Bacillus</taxon>
    </lineage>
</organism>
<feature type="transmembrane region" description="Helical" evidence="2">
    <location>
        <begin position="164"/>
        <end position="184"/>
    </location>
</feature>
<evidence type="ECO:0000256" key="1">
    <source>
        <dbReference type="ARBA" id="ARBA00010792"/>
    </source>
</evidence>
<feature type="transmembrane region" description="Helical" evidence="2">
    <location>
        <begin position="131"/>
        <end position="152"/>
    </location>
</feature>
<reference evidence="4 5" key="1">
    <citation type="submission" date="2019-10" db="EMBL/GenBank/DDBJ databases">
        <title>Bacillus aerolatum sp. nov., isolated from bioaerosol of sport playgrounds.</title>
        <authorList>
            <person name="Chen P."/>
            <person name="Zhang G."/>
        </authorList>
    </citation>
    <scope>NUCLEOTIDE SEQUENCE [LARGE SCALE GENOMIC DNA]</scope>
    <source>
        <strain evidence="4 5">CX253</strain>
    </source>
</reference>
<dbReference type="Proteomes" id="UP000429595">
    <property type="component" value="Unassembled WGS sequence"/>
</dbReference>
<dbReference type="InterPro" id="IPR051311">
    <property type="entry name" value="DedA_domain"/>
</dbReference>
<comment type="similarity">
    <text evidence="1">Belongs to the DedA family.</text>
</comment>
<feature type="transmembrane region" description="Helical" evidence="2">
    <location>
        <begin position="50"/>
        <end position="72"/>
    </location>
</feature>